<protein>
    <submittedName>
        <fullName evidence="2">Uncharacterized protein</fullName>
    </submittedName>
</protein>
<comment type="caution">
    <text evidence="2">The sequence shown here is derived from an EMBL/GenBank/DDBJ whole genome shotgun (WGS) entry which is preliminary data.</text>
</comment>
<gene>
    <name evidence="2" type="ORF">GCM10023175_04670</name>
</gene>
<evidence type="ECO:0000313" key="2">
    <source>
        <dbReference type="EMBL" id="GAA4536974.1"/>
    </source>
</evidence>
<name>A0ABP8REJ0_9PSEU</name>
<feature type="region of interest" description="Disordered" evidence="1">
    <location>
        <begin position="1"/>
        <end position="23"/>
    </location>
</feature>
<dbReference type="Proteomes" id="UP001501598">
    <property type="component" value="Unassembled WGS sequence"/>
</dbReference>
<feature type="compositionally biased region" description="Basic and acidic residues" evidence="1">
    <location>
        <begin position="75"/>
        <end position="85"/>
    </location>
</feature>
<proteinExistence type="predicted"/>
<feature type="compositionally biased region" description="Low complexity" evidence="1">
    <location>
        <begin position="1"/>
        <end position="17"/>
    </location>
</feature>
<evidence type="ECO:0000313" key="3">
    <source>
        <dbReference type="Proteomes" id="UP001501598"/>
    </source>
</evidence>
<dbReference type="EMBL" id="BAABGT010000008">
    <property type="protein sequence ID" value="GAA4536974.1"/>
    <property type="molecule type" value="Genomic_DNA"/>
</dbReference>
<sequence>MASEVSASSDSHSPVAVTAVTPHSLRKAGMASTLRTRCAVGAGLLAAGPTPGISAPIEDHLHSPCGNRLRTGPRLRGERPDRRPG</sequence>
<accession>A0ABP8REJ0</accession>
<feature type="region of interest" description="Disordered" evidence="1">
    <location>
        <begin position="48"/>
        <end position="85"/>
    </location>
</feature>
<reference evidence="3" key="1">
    <citation type="journal article" date="2019" name="Int. J. Syst. Evol. Microbiol.">
        <title>The Global Catalogue of Microorganisms (GCM) 10K type strain sequencing project: providing services to taxonomists for standard genome sequencing and annotation.</title>
        <authorList>
            <consortium name="The Broad Institute Genomics Platform"/>
            <consortium name="The Broad Institute Genome Sequencing Center for Infectious Disease"/>
            <person name="Wu L."/>
            <person name="Ma J."/>
        </authorList>
    </citation>
    <scope>NUCLEOTIDE SEQUENCE [LARGE SCALE GENOMIC DNA]</scope>
    <source>
        <strain evidence="3">JCM 17906</strain>
    </source>
</reference>
<keyword evidence="3" id="KW-1185">Reference proteome</keyword>
<evidence type="ECO:0000256" key="1">
    <source>
        <dbReference type="SAM" id="MobiDB-lite"/>
    </source>
</evidence>
<organism evidence="2 3">
    <name type="scientific">Pseudonocardia xishanensis</name>
    <dbReference type="NCBI Taxonomy" id="630995"/>
    <lineage>
        <taxon>Bacteria</taxon>
        <taxon>Bacillati</taxon>
        <taxon>Actinomycetota</taxon>
        <taxon>Actinomycetes</taxon>
        <taxon>Pseudonocardiales</taxon>
        <taxon>Pseudonocardiaceae</taxon>
        <taxon>Pseudonocardia</taxon>
    </lineage>
</organism>